<dbReference type="AlphaFoldDB" id="A0AAN9JJK9"/>
<evidence type="ECO:0000313" key="1">
    <source>
        <dbReference type="EMBL" id="KAK7299396.1"/>
    </source>
</evidence>
<gene>
    <name evidence="1" type="ORF">VNO77_45689</name>
</gene>
<accession>A0AAN9JJK9</accession>
<comment type="caution">
    <text evidence="1">The sequence shown here is derived from an EMBL/GenBank/DDBJ whole genome shotgun (WGS) entry which is preliminary data.</text>
</comment>
<reference evidence="1 2" key="1">
    <citation type="submission" date="2024-01" db="EMBL/GenBank/DDBJ databases">
        <title>The genomes of 5 underutilized Papilionoideae crops provide insights into root nodulation and disease resistanc.</title>
        <authorList>
            <person name="Jiang F."/>
        </authorList>
    </citation>
    <scope>NUCLEOTIDE SEQUENCE [LARGE SCALE GENOMIC DNA]</scope>
    <source>
        <strain evidence="1">LVBAO_FW01</strain>
        <tissue evidence="1">Leaves</tissue>
    </source>
</reference>
<dbReference type="Proteomes" id="UP001367508">
    <property type="component" value="Unassembled WGS sequence"/>
</dbReference>
<organism evidence="1 2">
    <name type="scientific">Canavalia gladiata</name>
    <name type="common">Sword bean</name>
    <name type="synonym">Dolichos gladiatus</name>
    <dbReference type="NCBI Taxonomy" id="3824"/>
    <lineage>
        <taxon>Eukaryota</taxon>
        <taxon>Viridiplantae</taxon>
        <taxon>Streptophyta</taxon>
        <taxon>Embryophyta</taxon>
        <taxon>Tracheophyta</taxon>
        <taxon>Spermatophyta</taxon>
        <taxon>Magnoliopsida</taxon>
        <taxon>eudicotyledons</taxon>
        <taxon>Gunneridae</taxon>
        <taxon>Pentapetalae</taxon>
        <taxon>rosids</taxon>
        <taxon>fabids</taxon>
        <taxon>Fabales</taxon>
        <taxon>Fabaceae</taxon>
        <taxon>Papilionoideae</taxon>
        <taxon>50 kb inversion clade</taxon>
        <taxon>NPAAA clade</taxon>
        <taxon>indigoferoid/millettioid clade</taxon>
        <taxon>Phaseoleae</taxon>
        <taxon>Canavalia</taxon>
    </lineage>
</organism>
<proteinExistence type="predicted"/>
<name>A0AAN9JJK9_CANGL</name>
<evidence type="ECO:0000313" key="2">
    <source>
        <dbReference type="Proteomes" id="UP001367508"/>
    </source>
</evidence>
<keyword evidence="2" id="KW-1185">Reference proteome</keyword>
<dbReference type="EMBL" id="JAYMYQ010000019">
    <property type="protein sequence ID" value="KAK7299396.1"/>
    <property type="molecule type" value="Genomic_DNA"/>
</dbReference>
<protein>
    <submittedName>
        <fullName evidence="1">Uncharacterized protein</fullName>
    </submittedName>
</protein>
<sequence>MIGLADPKLWNLSIPNLHRGIDGDSQISQNRMGYDEIECNRNKDKGKTSYLLFLTVKANPFIHSELQISESIKSPQVGFEPTTSQLTADRSTTELLRNNGKFDLIEFNSRSQPMTNMSSKFPS</sequence>